<dbReference type="InParanoid" id="E9GVB9"/>
<evidence type="ECO:0000313" key="4">
    <source>
        <dbReference type="EMBL" id="EFX76632.1"/>
    </source>
</evidence>
<dbReference type="OrthoDB" id="6337346at2759"/>
<evidence type="ECO:0000259" key="3">
    <source>
        <dbReference type="PROSITE" id="PS01180"/>
    </source>
</evidence>
<dbReference type="InterPro" id="IPR058698">
    <property type="entry name" value="CUB_metazoa"/>
</dbReference>
<reference evidence="4 5" key="1">
    <citation type="journal article" date="2011" name="Science">
        <title>The ecoresponsive genome of Daphnia pulex.</title>
        <authorList>
            <person name="Colbourne J.K."/>
            <person name="Pfrender M.E."/>
            <person name="Gilbert D."/>
            <person name="Thomas W.K."/>
            <person name="Tucker A."/>
            <person name="Oakley T.H."/>
            <person name="Tokishita S."/>
            <person name="Aerts A."/>
            <person name="Arnold G.J."/>
            <person name="Basu M.K."/>
            <person name="Bauer D.J."/>
            <person name="Caceres C.E."/>
            <person name="Carmel L."/>
            <person name="Casola C."/>
            <person name="Choi J.H."/>
            <person name="Detter J.C."/>
            <person name="Dong Q."/>
            <person name="Dusheyko S."/>
            <person name="Eads B.D."/>
            <person name="Frohlich T."/>
            <person name="Geiler-Samerotte K.A."/>
            <person name="Gerlach D."/>
            <person name="Hatcher P."/>
            <person name="Jogdeo S."/>
            <person name="Krijgsveld J."/>
            <person name="Kriventseva E.V."/>
            <person name="Kultz D."/>
            <person name="Laforsch C."/>
            <person name="Lindquist E."/>
            <person name="Lopez J."/>
            <person name="Manak J.R."/>
            <person name="Muller J."/>
            <person name="Pangilinan J."/>
            <person name="Patwardhan R.P."/>
            <person name="Pitluck S."/>
            <person name="Pritham E.J."/>
            <person name="Rechtsteiner A."/>
            <person name="Rho M."/>
            <person name="Rogozin I.B."/>
            <person name="Sakarya O."/>
            <person name="Salamov A."/>
            <person name="Schaack S."/>
            <person name="Shapiro H."/>
            <person name="Shiga Y."/>
            <person name="Skalitzky C."/>
            <person name="Smith Z."/>
            <person name="Souvorov A."/>
            <person name="Sung W."/>
            <person name="Tang Z."/>
            <person name="Tsuchiya D."/>
            <person name="Tu H."/>
            <person name="Vos H."/>
            <person name="Wang M."/>
            <person name="Wolf Y.I."/>
            <person name="Yamagata H."/>
            <person name="Yamada T."/>
            <person name="Ye Y."/>
            <person name="Shaw J.R."/>
            <person name="Andrews J."/>
            <person name="Crease T.J."/>
            <person name="Tang H."/>
            <person name="Lucas S.M."/>
            <person name="Robertson H.M."/>
            <person name="Bork P."/>
            <person name="Koonin E.V."/>
            <person name="Zdobnov E.M."/>
            <person name="Grigoriev I.V."/>
            <person name="Lynch M."/>
            <person name="Boore J.L."/>
        </authorList>
    </citation>
    <scope>NUCLEOTIDE SEQUENCE [LARGE SCALE GENOMIC DNA]</scope>
</reference>
<dbReference type="KEGG" id="dpx:DAPPUDRAFT_225995"/>
<protein>
    <recommendedName>
        <fullName evidence="3">CUB domain-containing protein</fullName>
    </recommendedName>
</protein>
<dbReference type="eggNOG" id="ENOG502QTPV">
    <property type="taxonomic scope" value="Eukaryota"/>
</dbReference>
<dbReference type="PROSITE" id="PS01180">
    <property type="entry name" value="CUB"/>
    <property type="match status" value="1"/>
</dbReference>
<proteinExistence type="predicted"/>
<dbReference type="AlphaFoldDB" id="E9GVB9"/>
<accession>E9GVB9</accession>
<keyword evidence="5" id="KW-1185">Reference proteome</keyword>
<evidence type="ECO:0000313" key="5">
    <source>
        <dbReference type="Proteomes" id="UP000000305"/>
    </source>
</evidence>
<comment type="caution">
    <text evidence="2">Lacks conserved residue(s) required for the propagation of feature annotation.</text>
</comment>
<name>E9GVB9_DAPPU</name>
<dbReference type="Pfam" id="PF26080">
    <property type="entry name" value="CUB_animal"/>
    <property type="match status" value="1"/>
</dbReference>
<dbReference type="EMBL" id="GL732567">
    <property type="protein sequence ID" value="EFX76632.1"/>
    <property type="molecule type" value="Genomic_DNA"/>
</dbReference>
<gene>
    <name evidence="4" type="ORF">DAPPUDRAFT_225995</name>
</gene>
<feature type="domain" description="CUB" evidence="3">
    <location>
        <begin position="226"/>
        <end position="395"/>
    </location>
</feature>
<dbReference type="InterPro" id="IPR000859">
    <property type="entry name" value="CUB_dom"/>
</dbReference>
<dbReference type="STRING" id="6669.E9GVB9"/>
<dbReference type="PANTHER" id="PTHR33236">
    <property type="entry name" value="INTRAFLAGELLAR TRANSPORT PROTEIN 122 FAMILY PROTEIN-RELATED"/>
    <property type="match status" value="1"/>
</dbReference>
<evidence type="ECO:0000256" key="1">
    <source>
        <dbReference type="ARBA" id="ARBA00023157"/>
    </source>
</evidence>
<dbReference type="HOGENOM" id="CLU_022631_1_1_1"/>
<keyword evidence="1" id="KW-1015">Disulfide bond</keyword>
<evidence type="ECO:0000256" key="2">
    <source>
        <dbReference type="PROSITE-ProRule" id="PRU00059"/>
    </source>
</evidence>
<dbReference type="PhylomeDB" id="E9GVB9"/>
<dbReference type="PANTHER" id="PTHR33236:SF5">
    <property type="entry name" value="CUB DOMAIN-CONTAINING PROTEIN"/>
    <property type="match status" value="1"/>
</dbReference>
<sequence>MGTCTNRIFNQILASVLLPRQNVFGLSNINSAFKLFSPLISAAPRPNSENPDMLIRTFSSCESRGGHLGNCVPSVVCNAYGGRPSGSCGALAVCCVLFVSKCGEKITLNNTYWRNAPAVSSDTTCSLTVVLDNNLVEQRRRRSCQVRLDFKSFSIAQPNAATGQCDSDYFQVGGAVNKVPVICGDNEDQHMYLEAPSSTTEFMMLLKFGVSTVIRKWDIRISLIPCGSDVLAPRDCLQYFTKLTGIGTVKSFNWKDAAGMRQLAEMDYKICFRNELINKQSQKAIRICYTQCDTQTDGRSFHLSGLADTYFSSNGAINCPSDFLLIPNGFNPQFPTDVSDRYCGGALNPAVAEGPPVTVCSTTKDFNIMYYTNDVEGVAAVEEGNSGFCLNYEQRIA</sequence>
<organism evidence="4 5">
    <name type="scientific">Daphnia pulex</name>
    <name type="common">Water flea</name>
    <dbReference type="NCBI Taxonomy" id="6669"/>
    <lineage>
        <taxon>Eukaryota</taxon>
        <taxon>Metazoa</taxon>
        <taxon>Ecdysozoa</taxon>
        <taxon>Arthropoda</taxon>
        <taxon>Crustacea</taxon>
        <taxon>Branchiopoda</taxon>
        <taxon>Diplostraca</taxon>
        <taxon>Cladocera</taxon>
        <taxon>Anomopoda</taxon>
        <taxon>Daphniidae</taxon>
        <taxon>Daphnia</taxon>
    </lineage>
</organism>
<dbReference type="Proteomes" id="UP000000305">
    <property type="component" value="Unassembled WGS sequence"/>
</dbReference>